<gene>
    <name evidence="1" type="ORF">ACFPFU_08515</name>
</gene>
<accession>A0ABV9SZ73</accession>
<name>A0ABV9SZ73_9BACT</name>
<dbReference type="Pfam" id="PF13618">
    <property type="entry name" value="Gluconate_2-dh3"/>
    <property type="match status" value="1"/>
</dbReference>
<dbReference type="EMBL" id="JBHSJJ010000004">
    <property type="protein sequence ID" value="MFC4871725.1"/>
    <property type="molecule type" value="Genomic_DNA"/>
</dbReference>
<dbReference type="GO" id="GO:0016491">
    <property type="term" value="F:oxidoreductase activity"/>
    <property type="evidence" value="ECO:0007669"/>
    <property type="project" value="UniProtKB-KW"/>
</dbReference>
<reference evidence="2" key="1">
    <citation type="journal article" date="2019" name="Int. J. Syst. Evol. Microbiol.">
        <title>The Global Catalogue of Microorganisms (GCM) 10K type strain sequencing project: providing services to taxonomists for standard genome sequencing and annotation.</title>
        <authorList>
            <consortium name="The Broad Institute Genomics Platform"/>
            <consortium name="The Broad Institute Genome Sequencing Center for Infectious Disease"/>
            <person name="Wu L."/>
            <person name="Ma J."/>
        </authorList>
    </citation>
    <scope>NUCLEOTIDE SEQUENCE [LARGE SCALE GENOMIC DNA]</scope>
    <source>
        <strain evidence="2">CGMCC 4.7466</strain>
    </source>
</reference>
<proteinExistence type="predicted"/>
<dbReference type="InterPro" id="IPR027056">
    <property type="entry name" value="Gluconate_2DH_su3"/>
</dbReference>
<dbReference type="EC" id="1.-.-.-" evidence="1"/>
<protein>
    <submittedName>
        <fullName evidence="1">Gluconate 2-dehydrogenase subunit 3 family protein</fullName>
        <ecNumber evidence="1">1.-.-.-</ecNumber>
    </submittedName>
</protein>
<dbReference type="RefSeq" id="WP_377063470.1">
    <property type="nucleotide sequence ID" value="NZ_JBHSJJ010000004.1"/>
</dbReference>
<comment type="caution">
    <text evidence="1">The sequence shown here is derived from an EMBL/GenBank/DDBJ whole genome shotgun (WGS) entry which is preliminary data.</text>
</comment>
<organism evidence="1 2">
    <name type="scientific">Negadavirga shengliensis</name>
    <dbReference type="NCBI Taxonomy" id="1389218"/>
    <lineage>
        <taxon>Bacteria</taxon>
        <taxon>Pseudomonadati</taxon>
        <taxon>Bacteroidota</taxon>
        <taxon>Cytophagia</taxon>
        <taxon>Cytophagales</taxon>
        <taxon>Cyclobacteriaceae</taxon>
        <taxon>Negadavirga</taxon>
    </lineage>
</organism>
<evidence type="ECO:0000313" key="1">
    <source>
        <dbReference type="EMBL" id="MFC4871725.1"/>
    </source>
</evidence>
<evidence type="ECO:0000313" key="2">
    <source>
        <dbReference type="Proteomes" id="UP001595818"/>
    </source>
</evidence>
<keyword evidence="2" id="KW-1185">Reference proteome</keyword>
<sequence length="181" mass="20706">MNRRDALKSMAISVWGMMVVPGCGPGQESSISTEDEFRWLPLNSTQKKNLESMVDTFIPKTDTLGAVELDVHRFIDRLLANCYEEEIQNSFIAGLDHLENLASDPHNKSFYKCSRKERETILLTMESDEEEEIKQFFDQAKELTILGFTTSEYYLTHFTSYDMAPGGYEGCLPVPDRPFKV</sequence>
<dbReference type="Proteomes" id="UP001595818">
    <property type="component" value="Unassembled WGS sequence"/>
</dbReference>
<keyword evidence="1" id="KW-0560">Oxidoreductase</keyword>